<dbReference type="RefSeq" id="WP_183933669.1">
    <property type="nucleotide sequence ID" value="NZ_JACICF010000001.1"/>
</dbReference>
<dbReference type="AlphaFoldDB" id="A0A839Z2W7"/>
<name>A0A839Z2W7_9SPHN</name>
<evidence type="ECO:0000313" key="1">
    <source>
        <dbReference type="EMBL" id="MBB3764407.1"/>
    </source>
</evidence>
<evidence type="ECO:0000313" key="2">
    <source>
        <dbReference type="Proteomes" id="UP000578569"/>
    </source>
</evidence>
<protein>
    <submittedName>
        <fullName evidence="1">Uncharacterized protein</fullName>
    </submittedName>
</protein>
<keyword evidence="2" id="KW-1185">Reference proteome</keyword>
<dbReference type="Proteomes" id="UP000578569">
    <property type="component" value="Unassembled WGS sequence"/>
</dbReference>
<reference evidence="1 2" key="1">
    <citation type="submission" date="2020-08" db="EMBL/GenBank/DDBJ databases">
        <title>Genomic Encyclopedia of Type Strains, Phase IV (KMG-IV): sequencing the most valuable type-strain genomes for metagenomic binning, comparative biology and taxonomic classification.</title>
        <authorList>
            <person name="Goeker M."/>
        </authorList>
    </citation>
    <scope>NUCLEOTIDE SEQUENCE [LARGE SCALE GENOMIC DNA]</scope>
    <source>
        <strain evidence="1 2">DSM 24194</strain>
    </source>
</reference>
<organism evidence="1 2">
    <name type="scientific">Sphingomicrobium lutaoense</name>
    <dbReference type="NCBI Taxonomy" id="515949"/>
    <lineage>
        <taxon>Bacteria</taxon>
        <taxon>Pseudomonadati</taxon>
        <taxon>Pseudomonadota</taxon>
        <taxon>Alphaproteobacteria</taxon>
        <taxon>Sphingomonadales</taxon>
        <taxon>Sphingomonadaceae</taxon>
        <taxon>Sphingomicrobium</taxon>
    </lineage>
</organism>
<comment type="caution">
    <text evidence="1">The sequence shown here is derived from an EMBL/GenBank/DDBJ whole genome shotgun (WGS) entry which is preliminary data.</text>
</comment>
<sequence length="117" mass="11960">MISFLTDSPARASQGGEPYLEALERLESLKQAIAAAEEVGPVGVAIDEMGASWPRAGAAERHAFEERADAVAEAAIAGLAAITAVQSAGNDRVADGMEKLAAELRGGIDGLDGLLTL</sequence>
<proteinExistence type="predicted"/>
<gene>
    <name evidence="1" type="ORF">FHS50_001430</name>
</gene>
<dbReference type="EMBL" id="JACICF010000001">
    <property type="protein sequence ID" value="MBB3764407.1"/>
    <property type="molecule type" value="Genomic_DNA"/>
</dbReference>
<accession>A0A839Z2W7</accession>